<gene>
    <name evidence="1" type="ORF">SCLCIDRAFT_506359</name>
</gene>
<evidence type="ECO:0000313" key="1">
    <source>
        <dbReference type="EMBL" id="KIM70124.1"/>
    </source>
</evidence>
<dbReference type="AlphaFoldDB" id="A0A0C3EPQ7"/>
<reference evidence="1 2" key="1">
    <citation type="submission" date="2014-04" db="EMBL/GenBank/DDBJ databases">
        <authorList>
            <consortium name="DOE Joint Genome Institute"/>
            <person name="Kuo A."/>
            <person name="Kohler A."/>
            <person name="Nagy L.G."/>
            <person name="Floudas D."/>
            <person name="Copeland A."/>
            <person name="Barry K.W."/>
            <person name="Cichocki N."/>
            <person name="Veneault-Fourrey C."/>
            <person name="LaButti K."/>
            <person name="Lindquist E.A."/>
            <person name="Lipzen A."/>
            <person name="Lundell T."/>
            <person name="Morin E."/>
            <person name="Murat C."/>
            <person name="Sun H."/>
            <person name="Tunlid A."/>
            <person name="Henrissat B."/>
            <person name="Grigoriev I.V."/>
            <person name="Hibbett D.S."/>
            <person name="Martin F."/>
            <person name="Nordberg H.P."/>
            <person name="Cantor M.N."/>
            <person name="Hua S.X."/>
        </authorList>
    </citation>
    <scope>NUCLEOTIDE SEQUENCE [LARGE SCALE GENOMIC DNA]</scope>
    <source>
        <strain evidence="1 2">Foug A</strain>
    </source>
</reference>
<dbReference type="Proteomes" id="UP000053989">
    <property type="component" value="Unassembled WGS sequence"/>
</dbReference>
<proteinExistence type="predicted"/>
<protein>
    <submittedName>
        <fullName evidence="1">Uncharacterized protein</fullName>
    </submittedName>
</protein>
<evidence type="ECO:0000313" key="2">
    <source>
        <dbReference type="Proteomes" id="UP000053989"/>
    </source>
</evidence>
<accession>A0A0C3EPQ7</accession>
<name>A0A0C3EPQ7_9AGAM</name>
<reference evidence="2" key="2">
    <citation type="submission" date="2015-01" db="EMBL/GenBank/DDBJ databases">
        <title>Evolutionary Origins and Diversification of the Mycorrhizal Mutualists.</title>
        <authorList>
            <consortium name="DOE Joint Genome Institute"/>
            <consortium name="Mycorrhizal Genomics Consortium"/>
            <person name="Kohler A."/>
            <person name="Kuo A."/>
            <person name="Nagy L.G."/>
            <person name="Floudas D."/>
            <person name="Copeland A."/>
            <person name="Barry K.W."/>
            <person name="Cichocki N."/>
            <person name="Veneault-Fourrey C."/>
            <person name="LaButti K."/>
            <person name="Lindquist E.A."/>
            <person name="Lipzen A."/>
            <person name="Lundell T."/>
            <person name="Morin E."/>
            <person name="Murat C."/>
            <person name="Riley R."/>
            <person name="Ohm R."/>
            <person name="Sun H."/>
            <person name="Tunlid A."/>
            <person name="Henrissat B."/>
            <person name="Grigoriev I.V."/>
            <person name="Hibbett D.S."/>
            <person name="Martin F."/>
        </authorList>
    </citation>
    <scope>NUCLEOTIDE SEQUENCE [LARGE SCALE GENOMIC DNA]</scope>
    <source>
        <strain evidence="2">Foug A</strain>
    </source>
</reference>
<dbReference type="HOGENOM" id="CLU_2238198_0_0_1"/>
<dbReference type="EMBL" id="KN822005">
    <property type="protein sequence ID" value="KIM70124.1"/>
    <property type="molecule type" value="Genomic_DNA"/>
</dbReference>
<keyword evidence="2" id="KW-1185">Reference proteome</keyword>
<dbReference type="InParanoid" id="A0A0C3EPQ7"/>
<organism evidence="1 2">
    <name type="scientific">Scleroderma citrinum Foug A</name>
    <dbReference type="NCBI Taxonomy" id="1036808"/>
    <lineage>
        <taxon>Eukaryota</taxon>
        <taxon>Fungi</taxon>
        <taxon>Dikarya</taxon>
        <taxon>Basidiomycota</taxon>
        <taxon>Agaricomycotina</taxon>
        <taxon>Agaricomycetes</taxon>
        <taxon>Agaricomycetidae</taxon>
        <taxon>Boletales</taxon>
        <taxon>Sclerodermatineae</taxon>
        <taxon>Sclerodermataceae</taxon>
        <taxon>Scleroderma</taxon>
    </lineage>
</organism>
<sequence length="105" mass="11557">MVQTDGARCLQGGHTPLGNLIITCLEPPFHLSGIRPEFSVPNIYIDAAPVRVPNPNRVLAVLFQCIVRTLIQTSQHQAPPSSAYFRCLSFWDGSSSNTDMPKYVS</sequence>